<evidence type="ECO:0000313" key="4">
    <source>
        <dbReference type="EMBL" id="MBV7380009.1"/>
    </source>
</evidence>
<evidence type="ECO:0000259" key="2">
    <source>
        <dbReference type="PROSITE" id="PS51077"/>
    </source>
</evidence>
<dbReference type="PROSITE" id="PS51078">
    <property type="entry name" value="ICLR_ED"/>
    <property type="match status" value="1"/>
</dbReference>
<keyword evidence="1" id="KW-0238">DNA-binding</keyword>
<dbReference type="RefSeq" id="WP_218393209.1">
    <property type="nucleotide sequence ID" value="NZ_JAHUZE010000003.1"/>
</dbReference>
<proteinExistence type="predicted"/>
<gene>
    <name evidence="4" type="ORF">KJP28_13850</name>
</gene>
<dbReference type="Pfam" id="PF01614">
    <property type="entry name" value="IclR_C"/>
    <property type="match status" value="1"/>
</dbReference>
<evidence type="ECO:0000313" key="5">
    <source>
        <dbReference type="Proteomes" id="UP000756530"/>
    </source>
</evidence>
<dbReference type="PANTHER" id="PTHR30136:SF24">
    <property type="entry name" value="HTH-TYPE TRANSCRIPTIONAL REPRESSOR ALLR"/>
    <property type="match status" value="1"/>
</dbReference>
<comment type="caution">
    <text evidence="4">The sequence shown here is derived from an EMBL/GenBank/DDBJ whole genome shotgun (WGS) entry which is preliminary data.</text>
</comment>
<dbReference type="PROSITE" id="PS51077">
    <property type="entry name" value="HTH_ICLR"/>
    <property type="match status" value="1"/>
</dbReference>
<reference evidence="4 5" key="1">
    <citation type="submission" date="2021-05" db="EMBL/GenBank/DDBJ databases">
        <title>Culturable bacteria isolated from Daya Bay.</title>
        <authorList>
            <person name="Zheng W."/>
            <person name="Yu S."/>
            <person name="Huang Y."/>
        </authorList>
    </citation>
    <scope>NUCLEOTIDE SEQUENCE [LARGE SCALE GENOMIC DNA]</scope>
    <source>
        <strain evidence="4 5">DP4N28-5</strain>
    </source>
</reference>
<feature type="domain" description="IclR-ED" evidence="3">
    <location>
        <begin position="57"/>
        <end position="247"/>
    </location>
</feature>
<feature type="domain" description="HTH iclR-type" evidence="2">
    <location>
        <begin position="1"/>
        <end position="63"/>
    </location>
</feature>
<evidence type="ECO:0000259" key="3">
    <source>
        <dbReference type="PROSITE" id="PS51078"/>
    </source>
</evidence>
<dbReference type="InterPro" id="IPR050707">
    <property type="entry name" value="HTH_MetabolicPath_Reg"/>
</dbReference>
<keyword evidence="5" id="KW-1185">Reference proteome</keyword>
<dbReference type="Proteomes" id="UP000756530">
    <property type="component" value="Unassembled WGS sequence"/>
</dbReference>
<evidence type="ECO:0000256" key="1">
    <source>
        <dbReference type="ARBA" id="ARBA00023125"/>
    </source>
</evidence>
<dbReference type="PANTHER" id="PTHR30136">
    <property type="entry name" value="HELIX-TURN-HELIX TRANSCRIPTIONAL REGULATOR, ICLR FAMILY"/>
    <property type="match status" value="1"/>
</dbReference>
<dbReference type="SMART" id="SM00346">
    <property type="entry name" value="HTH_ICLR"/>
    <property type="match status" value="1"/>
</dbReference>
<sequence>MGTITKALEMLNFFSRSQPELGLSDFVRLSGRDKATVHRHLTELAENGFVEQNSTTRAYRLGPAILRLTAVREATTPTRSLVRPIVEAMAEDVGELVHFSLLQGAFLSPIYHKDPGRHGTQVHFDEGEVLPLHATSSGLAVLAFAPDALRNDVLHGPLTPFTETTVTDPGTLSELIAQTARTGCARVEKGFDVEVASQAVPIFGPEGQVTGALAIAVPAGRLTAETEIRHADALRAGMARITAALGGSFPETYPA</sequence>
<dbReference type="InterPro" id="IPR014757">
    <property type="entry name" value="Tscrpt_reg_IclR_C"/>
</dbReference>
<name>A0ABS6T4D3_9RHOB</name>
<dbReference type="EMBL" id="JAHUZE010000003">
    <property type="protein sequence ID" value="MBV7380009.1"/>
    <property type="molecule type" value="Genomic_DNA"/>
</dbReference>
<accession>A0ABS6T4D3</accession>
<dbReference type="InterPro" id="IPR005471">
    <property type="entry name" value="Tscrpt_reg_IclR_N"/>
</dbReference>
<protein>
    <submittedName>
        <fullName evidence="4">IclR family transcriptional regulator</fullName>
    </submittedName>
</protein>
<dbReference type="Pfam" id="PF09339">
    <property type="entry name" value="HTH_IclR"/>
    <property type="match status" value="1"/>
</dbReference>
<organism evidence="4 5">
    <name type="scientific">Maritimibacter dapengensis</name>
    <dbReference type="NCBI Taxonomy" id="2836868"/>
    <lineage>
        <taxon>Bacteria</taxon>
        <taxon>Pseudomonadati</taxon>
        <taxon>Pseudomonadota</taxon>
        <taxon>Alphaproteobacteria</taxon>
        <taxon>Rhodobacterales</taxon>
        <taxon>Roseobacteraceae</taxon>
        <taxon>Maritimibacter</taxon>
    </lineage>
</organism>